<gene>
    <name evidence="1" type="ORF">M407DRAFT_240972</name>
</gene>
<dbReference type="HOGENOM" id="CLU_1373117_0_0_1"/>
<protein>
    <submittedName>
        <fullName evidence="1">Uncharacterized protein</fullName>
    </submittedName>
</protein>
<reference evidence="2" key="2">
    <citation type="submission" date="2015-01" db="EMBL/GenBank/DDBJ databases">
        <title>Evolutionary Origins and Diversification of the Mycorrhizal Mutualists.</title>
        <authorList>
            <consortium name="DOE Joint Genome Institute"/>
            <consortium name="Mycorrhizal Genomics Consortium"/>
            <person name="Kohler A."/>
            <person name="Kuo A."/>
            <person name="Nagy L.G."/>
            <person name="Floudas D."/>
            <person name="Copeland A."/>
            <person name="Barry K.W."/>
            <person name="Cichocki N."/>
            <person name="Veneault-Fourrey C."/>
            <person name="LaButti K."/>
            <person name="Lindquist E.A."/>
            <person name="Lipzen A."/>
            <person name="Lundell T."/>
            <person name="Morin E."/>
            <person name="Murat C."/>
            <person name="Riley R."/>
            <person name="Ohm R."/>
            <person name="Sun H."/>
            <person name="Tunlid A."/>
            <person name="Henrissat B."/>
            <person name="Grigoriev I.V."/>
            <person name="Hibbett D.S."/>
            <person name="Martin F."/>
        </authorList>
    </citation>
    <scope>NUCLEOTIDE SEQUENCE [LARGE SCALE GENOMIC DNA]</scope>
    <source>
        <strain evidence="2">MUT 4182</strain>
    </source>
</reference>
<keyword evidence="2" id="KW-1185">Reference proteome</keyword>
<dbReference type="Proteomes" id="UP000054248">
    <property type="component" value="Unassembled WGS sequence"/>
</dbReference>
<proteinExistence type="predicted"/>
<evidence type="ECO:0000313" key="2">
    <source>
        <dbReference type="Proteomes" id="UP000054248"/>
    </source>
</evidence>
<reference evidence="1 2" key="1">
    <citation type="submission" date="2014-04" db="EMBL/GenBank/DDBJ databases">
        <authorList>
            <consortium name="DOE Joint Genome Institute"/>
            <person name="Kuo A."/>
            <person name="Girlanda M."/>
            <person name="Perotto S."/>
            <person name="Kohler A."/>
            <person name="Nagy L.G."/>
            <person name="Floudas D."/>
            <person name="Copeland A."/>
            <person name="Barry K.W."/>
            <person name="Cichocki N."/>
            <person name="Veneault-Fourrey C."/>
            <person name="LaButti K."/>
            <person name="Lindquist E.A."/>
            <person name="Lipzen A."/>
            <person name="Lundell T."/>
            <person name="Morin E."/>
            <person name="Murat C."/>
            <person name="Sun H."/>
            <person name="Tunlid A."/>
            <person name="Henrissat B."/>
            <person name="Grigoriev I.V."/>
            <person name="Hibbett D.S."/>
            <person name="Martin F."/>
            <person name="Nordberg H.P."/>
            <person name="Cantor M.N."/>
            <person name="Hua S.X."/>
        </authorList>
    </citation>
    <scope>NUCLEOTIDE SEQUENCE [LARGE SCALE GENOMIC DNA]</scope>
    <source>
        <strain evidence="1 2">MUT 4182</strain>
    </source>
</reference>
<accession>A0A0C3LHV5</accession>
<evidence type="ECO:0000313" key="1">
    <source>
        <dbReference type="EMBL" id="KIO33563.1"/>
    </source>
</evidence>
<dbReference type="EMBL" id="KN822947">
    <property type="protein sequence ID" value="KIO33563.1"/>
    <property type="molecule type" value="Genomic_DNA"/>
</dbReference>
<dbReference type="OrthoDB" id="3219769at2759"/>
<organism evidence="1 2">
    <name type="scientific">Tulasnella calospora MUT 4182</name>
    <dbReference type="NCBI Taxonomy" id="1051891"/>
    <lineage>
        <taxon>Eukaryota</taxon>
        <taxon>Fungi</taxon>
        <taxon>Dikarya</taxon>
        <taxon>Basidiomycota</taxon>
        <taxon>Agaricomycotina</taxon>
        <taxon>Agaricomycetes</taxon>
        <taxon>Cantharellales</taxon>
        <taxon>Tulasnellaceae</taxon>
        <taxon>Tulasnella</taxon>
    </lineage>
</organism>
<sequence>MYESLEFLSVSGPINYGRDILITVLPNARRLRTLQLTISNNSYSPVGNITQTEGCPAVIELPQLEFICLRSAWSFIVTLLERIKMPNYRTLQVLSHDVRPESLTAVLCPFFHEAIHGTKRPIALDIKEETFEFRTEAKTIFLSRPWTPRTAWPDFFVGFEPLPEAPITRVALFLSTRNPHDTPDPSVVFSFNSDRFIFI</sequence>
<name>A0A0C3LHV5_9AGAM</name>
<dbReference type="AlphaFoldDB" id="A0A0C3LHV5"/>